<name>A0A853JQX6_9FIRM</name>
<keyword evidence="3" id="KW-0804">Transcription</keyword>
<dbReference type="InterPro" id="IPR050959">
    <property type="entry name" value="MarA-like"/>
</dbReference>
<proteinExistence type="predicted"/>
<comment type="caution">
    <text evidence="5">The sequence shown here is derived from an EMBL/GenBank/DDBJ whole genome shotgun (WGS) entry which is preliminary data.</text>
</comment>
<evidence type="ECO:0000313" key="5">
    <source>
        <dbReference type="EMBL" id="NZA38938.1"/>
    </source>
</evidence>
<dbReference type="EMBL" id="JACCKS010000014">
    <property type="protein sequence ID" value="NZA38938.1"/>
    <property type="molecule type" value="Genomic_DNA"/>
</dbReference>
<dbReference type="SUPFAM" id="SSF46689">
    <property type="entry name" value="Homeodomain-like"/>
    <property type="match status" value="1"/>
</dbReference>
<gene>
    <name evidence="5" type="ORF">H0N91_12570</name>
</gene>
<evidence type="ECO:0000313" key="6">
    <source>
        <dbReference type="Proteomes" id="UP000586254"/>
    </source>
</evidence>
<dbReference type="GO" id="GO:0003700">
    <property type="term" value="F:DNA-binding transcription factor activity"/>
    <property type="evidence" value="ECO:0007669"/>
    <property type="project" value="InterPro"/>
</dbReference>
<organism evidence="5 6">
    <name type="scientific">Eubacterium callanderi</name>
    <dbReference type="NCBI Taxonomy" id="53442"/>
    <lineage>
        <taxon>Bacteria</taxon>
        <taxon>Bacillati</taxon>
        <taxon>Bacillota</taxon>
        <taxon>Clostridia</taxon>
        <taxon>Eubacteriales</taxon>
        <taxon>Eubacteriaceae</taxon>
        <taxon>Eubacterium</taxon>
    </lineage>
</organism>
<dbReference type="PANTHER" id="PTHR47504:SF5">
    <property type="entry name" value="RIGHT ORIGIN-BINDING PROTEIN"/>
    <property type="match status" value="1"/>
</dbReference>
<dbReference type="InterPro" id="IPR009057">
    <property type="entry name" value="Homeodomain-like_sf"/>
</dbReference>
<keyword evidence="2" id="KW-0238">DNA-binding</keyword>
<dbReference type="Gene3D" id="1.10.10.60">
    <property type="entry name" value="Homeodomain-like"/>
    <property type="match status" value="1"/>
</dbReference>
<accession>A0A853JQX6</accession>
<dbReference type="Proteomes" id="UP000586254">
    <property type="component" value="Unassembled WGS sequence"/>
</dbReference>
<evidence type="ECO:0000256" key="1">
    <source>
        <dbReference type="ARBA" id="ARBA00023015"/>
    </source>
</evidence>
<evidence type="ECO:0000256" key="2">
    <source>
        <dbReference type="ARBA" id="ARBA00023125"/>
    </source>
</evidence>
<dbReference type="Pfam" id="PF00165">
    <property type="entry name" value="HTH_AraC"/>
    <property type="match status" value="1"/>
</dbReference>
<protein>
    <submittedName>
        <fullName evidence="5">Helix-turn-helix transcriptional regulator</fullName>
    </submittedName>
</protein>
<dbReference type="PROSITE" id="PS01124">
    <property type="entry name" value="HTH_ARAC_FAMILY_2"/>
    <property type="match status" value="1"/>
</dbReference>
<evidence type="ECO:0000259" key="4">
    <source>
        <dbReference type="PROSITE" id="PS01124"/>
    </source>
</evidence>
<dbReference type="AlphaFoldDB" id="A0A853JQX6"/>
<dbReference type="GO" id="GO:0043565">
    <property type="term" value="F:sequence-specific DNA binding"/>
    <property type="evidence" value="ECO:0007669"/>
    <property type="project" value="InterPro"/>
</dbReference>
<sequence>MEMHSQNIMETCEAYIKTHLSDPLTAGQLSQKFGYSLYHFAHLFRAYFGQPPGVYIRILRLEQVAEAIEQGKPVA</sequence>
<dbReference type="InterPro" id="IPR018060">
    <property type="entry name" value="HTH_AraC"/>
</dbReference>
<reference evidence="5 6" key="1">
    <citation type="submission" date="2020-07" db="EMBL/GenBank/DDBJ databases">
        <title>Organ Donor 1.</title>
        <authorList>
            <person name="Marsh A.J."/>
            <person name="Azcarate-Peril M.A."/>
        </authorList>
    </citation>
    <scope>NUCLEOTIDE SEQUENCE [LARGE SCALE GENOMIC DNA]</scope>
    <source>
        <strain evidence="5 6">AMC0717</strain>
    </source>
</reference>
<dbReference type="PANTHER" id="PTHR47504">
    <property type="entry name" value="RIGHT ORIGIN-BINDING PROTEIN"/>
    <property type="match status" value="1"/>
</dbReference>
<evidence type="ECO:0000256" key="3">
    <source>
        <dbReference type="ARBA" id="ARBA00023163"/>
    </source>
</evidence>
<feature type="domain" description="HTH araC/xylS-type" evidence="4">
    <location>
        <begin position="10"/>
        <end position="75"/>
    </location>
</feature>
<keyword evidence="1" id="KW-0805">Transcription regulation</keyword>